<reference evidence="3 4" key="1">
    <citation type="submission" date="2025-04" db="UniProtKB">
        <authorList>
            <consortium name="RefSeq"/>
        </authorList>
    </citation>
    <scope>IDENTIFICATION</scope>
</reference>
<dbReference type="PANTHER" id="PTHR13582:SF0">
    <property type="entry name" value="M-PHASE PHOSPHOPROTEIN 6"/>
    <property type="match status" value="1"/>
</dbReference>
<name>A0A9W3AU44_BIOGL</name>
<dbReference type="GeneID" id="106071412"/>
<accession>A0A9W3AU44</accession>
<evidence type="ECO:0000313" key="3">
    <source>
        <dbReference type="RefSeq" id="XP_055890745.1"/>
    </source>
</evidence>
<evidence type="ECO:0000313" key="9">
    <source>
        <dbReference type="RefSeq" id="XP_055890751.1"/>
    </source>
</evidence>
<evidence type="ECO:0000313" key="8">
    <source>
        <dbReference type="RefSeq" id="XP_055890750.1"/>
    </source>
</evidence>
<dbReference type="OrthoDB" id="20403at2759"/>
<gene>
    <name evidence="3 4 5 6 7 8 9" type="primary">LOC106071412</name>
</gene>
<dbReference type="Pfam" id="PF10175">
    <property type="entry name" value="MPP6"/>
    <property type="match status" value="1"/>
</dbReference>
<sequence>MATKRSSAQLSKNVLQMKFMQRSALRIEQEQNEENLQKIIDDEHWALDLPDYKTKESVFLKDQSYTFCEQLQYGRQSFKGCNPDIEKIMKVKLQEQQLKASAEKEKLNSVSDVDMAKRYSTLMHVIAKKFEKKRKRKTGDDVDGVDDSQAQTKKSFMKPSDDE</sequence>
<dbReference type="RefSeq" id="XP_055890747.1">
    <property type="nucleotide sequence ID" value="XM_056034772.1"/>
</dbReference>
<organism evidence="2 4">
    <name type="scientific">Biomphalaria glabrata</name>
    <name type="common">Bloodfluke planorb</name>
    <name type="synonym">Freshwater snail</name>
    <dbReference type="NCBI Taxonomy" id="6526"/>
    <lineage>
        <taxon>Eukaryota</taxon>
        <taxon>Metazoa</taxon>
        <taxon>Spiralia</taxon>
        <taxon>Lophotrochozoa</taxon>
        <taxon>Mollusca</taxon>
        <taxon>Gastropoda</taxon>
        <taxon>Heterobranchia</taxon>
        <taxon>Euthyneura</taxon>
        <taxon>Panpulmonata</taxon>
        <taxon>Hygrophila</taxon>
        <taxon>Lymnaeoidea</taxon>
        <taxon>Planorbidae</taxon>
        <taxon>Biomphalaria</taxon>
    </lineage>
</organism>
<keyword evidence="2" id="KW-1185">Reference proteome</keyword>
<evidence type="ECO:0000313" key="4">
    <source>
        <dbReference type="RefSeq" id="XP_055890746.1"/>
    </source>
</evidence>
<evidence type="ECO:0000313" key="7">
    <source>
        <dbReference type="RefSeq" id="XP_055890749.1"/>
    </source>
</evidence>
<evidence type="ECO:0000256" key="1">
    <source>
        <dbReference type="SAM" id="MobiDB-lite"/>
    </source>
</evidence>
<dbReference type="RefSeq" id="XP_055890745.1">
    <property type="nucleotide sequence ID" value="XM_056034770.1"/>
</dbReference>
<evidence type="ECO:0000313" key="5">
    <source>
        <dbReference type="RefSeq" id="XP_055890747.1"/>
    </source>
</evidence>
<dbReference type="InterPro" id="IPR019324">
    <property type="entry name" value="MPP6"/>
</dbReference>
<dbReference type="GO" id="GO:0000460">
    <property type="term" value="P:maturation of 5.8S rRNA"/>
    <property type="evidence" value="ECO:0007669"/>
    <property type="project" value="TreeGrafter"/>
</dbReference>
<proteinExistence type="predicted"/>
<dbReference type="PANTHER" id="PTHR13582">
    <property type="entry name" value="M-PHASE PHOSPHOPROTEIN 6"/>
    <property type="match status" value="1"/>
</dbReference>
<dbReference type="RefSeq" id="XP_055890751.1">
    <property type="nucleotide sequence ID" value="XM_056034776.1"/>
</dbReference>
<dbReference type="RefSeq" id="XP_055890749.1">
    <property type="nucleotide sequence ID" value="XM_056034774.1"/>
</dbReference>
<evidence type="ECO:0000313" key="2">
    <source>
        <dbReference type="Proteomes" id="UP001165740"/>
    </source>
</evidence>
<protein>
    <submittedName>
        <fullName evidence="3 4">M-phase phosphoprotein 6-like</fullName>
    </submittedName>
</protein>
<dbReference type="RefSeq" id="XP_055890750.1">
    <property type="nucleotide sequence ID" value="XM_056034775.1"/>
</dbReference>
<dbReference type="OMA" id="GSMKKKF"/>
<dbReference type="AlphaFoldDB" id="A0A9W3AU44"/>
<dbReference type="RefSeq" id="XP_055890748.1">
    <property type="nucleotide sequence ID" value="XM_056034773.1"/>
</dbReference>
<dbReference type="Proteomes" id="UP001165740">
    <property type="component" value="Chromosome 7"/>
</dbReference>
<dbReference type="RefSeq" id="XP_055890746.1">
    <property type="nucleotide sequence ID" value="XM_056034771.1"/>
</dbReference>
<evidence type="ECO:0000313" key="6">
    <source>
        <dbReference type="RefSeq" id="XP_055890748.1"/>
    </source>
</evidence>
<feature type="region of interest" description="Disordered" evidence="1">
    <location>
        <begin position="132"/>
        <end position="163"/>
    </location>
</feature>